<protein>
    <submittedName>
        <fullName evidence="2">Class I SAM-dependent methyltransferase</fullName>
    </submittedName>
</protein>
<dbReference type="GO" id="GO:0032259">
    <property type="term" value="P:methylation"/>
    <property type="evidence" value="ECO:0007669"/>
    <property type="project" value="UniProtKB-KW"/>
</dbReference>
<dbReference type="EMBL" id="SJTG01000002">
    <property type="protein sequence ID" value="TCI11387.1"/>
    <property type="molecule type" value="Genomic_DNA"/>
</dbReference>
<keyword evidence="2" id="KW-0808">Transferase</keyword>
<comment type="caution">
    <text evidence="2">The sequence shown here is derived from an EMBL/GenBank/DDBJ whole genome shotgun (WGS) entry which is preliminary data.</text>
</comment>
<evidence type="ECO:0000313" key="3">
    <source>
        <dbReference type="Proteomes" id="UP000291822"/>
    </source>
</evidence>
<sequence>MTPHPTMLAPAEAYALWAASYPAHAHNPVMQAEERAMLGLLPATLHGQAVLDAGCGSGRYMLHALQRRAARVTGVDLSPEMLEHARAELDGHGYDAEVELRQGNLLELPVADGWADLTVCGLVIGHLEQLEPPLAELHRVTRPGGMVLCSDVHPIGHALGWLRDFKADGQRYAARHTAHLYGQWHAACAALGLQIERVVEPMLDPADIPADAHFDRTALAVPVALVFQLRRTL</sequence>
<dbReference type="InterPro" id="IPR013216">
    <property type="entry name" value="Methyltransf_11"/>
</dbReference>
<dbReference type="Proteomes" id="UP000291822">
    <property type="component" value="Unassembled WGS sequence"/>
</dbReference>
<dbReference type="PANTHER" id="PTHR43591">
    <property type="entry name" value="METHYLTRANSFERASE"/>
    <property type="match status" value="1"/>
</dbReference>
<dbReference type="CDD" id="cd02440">
    <property type="entry name" value="AdoMet_MTases"/>
    <property type="match status" value="1"/>
</dbReference>
<name>A0A4R0YQY0_9GAMM</name>
<feature type="domain" description="Methyltransferase type 11" evidence="1">
    <location>
        <begin position="51"/>
        <end position="149"/>
    </location>
</feature>
<dbReference type="InterPro" id="IPR029063">
    <property type="entry name" value="SAM-dependent_MTases_sf"/>
</dbReference>
<dbReference type="SUPFAM" id="SSF53335">
    <property type="entry name" value="S-adenosyl-L-methionine-dependent methyltransferases"/>
    <property type="match status" value="1"/>
</dbReference>
<dbReference type="Pfam" id="PF08241">
    <property type="entry name" value="Methyltransf_11"/>
    <property type="match status" value="1"/>
</dbReference>
<keyword evidence="3" id="KW-1185">Reference proteome</keyword>
<dbReference type="GO" id="GO:0008757">
    <property type="term" value="F:S-adenosylmethionine-dependent methyltransferase activity"/>
    <property type="evidence" value="ECO:0007669"/>
    <property type="project" value="InterPro"/>
</dbReference>
<evidence type="ECO:0000313" key="2">
    <source>
        <dbReference type="EMBL" id="TCI11387.1"/>
    </source>
</evidence>
<proteinExistence type="predicted"/>
<organism evidence="2 3">
    <name type="scientific">Dyella soli</name>
    <dbReference type="NCBI Taxonomy" id="522319"/>
    <lineage>
        <taxon>Bacteria</taxon>
        <taxon>Pseudomonadati</taxon>
        <taxon>Pseudomonadota</taxon>
        <taxon>Gammaproteobacteria</taxon>
        <taxon>Lysobacterales</taxon>
        <taxon>Rhodanobacteraceae</taxon>
        <taxon>Dyella</taxon>
    </lineage>
</organism>
<evidence type="ECO:0000259" key="1">
    <source>
        <dbReference type="Pfam" id="PF08241"/>
    </source>
</evidence>
<keyword evidence="2" id="KW-0489">Methyltransferase</keyword>
<accession>A0A4R0YQY0</accession>
<reference evidence="2 3" key="1">
    <citation type="submission" date="2019-02" db="EMBL/GenBank/DDBJ databases">
        <title>Dyella amyloliquefaciens sp. nov., isolated from forest soil.</title>
        <authorList>
            <person name="Gao Z.-H."/>
            <person name="Qiu L.-H."/>
        </authorList>
    </citation>
    <scope>NUCLEOTIDE SEQUENCE [LARGE SCALE GENOMIC DNA]</scope>
    <source>
        <strain evidence="2 3">KACC 12747</strain>
    </source>
</reference>
<gene>
    <name evidence="2" type="ORF">EZM97_15025</name>
</gene>
<dbReference type="AlphaFoldDB" id="A0A4R0YQY0"/>
<dbReference type="Gene3D" id="3.40.50.150">
    <property type="entry name" value="Vaccinia Virus protein VP39"/>
    <property type="match status" value="1"/>
</dbReference>